<dbReference type="Gene3D" id="3.30.70.20">
    <property type="match status" value="1"/>
</dbReference>
<gene>
    <name evidence="5" type="ORF">FTV88_1385</name>
</gene>
<accession>A0A5Q2N2M5</accession>
<dbReference type="InterPro" id="IPR017896">
    <property type="entry name" value="4Fe4S_Fe-S-bd"/>
</dbReference>
<dbReference type="EMBL" id="CP045875">
    <property type="protein sequence ID" value="QGG47532.1"/>
    <property type="molecule type" value="Genomic_DNA"/>
</dbReference>
<feature type="domain" description="4Fe-4S ferredoxin-type" evidence="4">
    <location>
        <begin position="1"/>
        <end position="31"/>
    </location>
</feature>
<keyword evidence="1" id="KW-0479">Metal-binding</keyword>
<dbReference type="GO" id="GO:0046872">
    <property type="term" value="F:metal ion binding"/>
    <property type="evidence" value="ECO:0007669"/>
    <property type="project" value="UniProtKB-KW"/>
</dbReference>
<dbReference type="AlphaFoldDB" id="A0A5Q2N2M5"/>
<dbReference type="PROSITE" id="PS00198">
    <property type="entry name" value="4FE4S_FER_1"/>
    <property type="match status" value="1"/>
</dbReference>
<dbReference type="InterPro" id="IPR017900">
    <property type="entry name" value="4Fe4S_Fe_S_CS"/>
</dbReference>
<sequence>MLYIDSNKCDKFKGCPPAKICPTEAIRAVGSNKLFWVKEWVIDEDKCINCKKCIARCPHHAILEKKK</sequence>
<keyword evidence="6" id="KW-1185">Reference proteome</keyword>
<feature type="domain" description="4Fe-4S ferredoxin-type" evidence="4">
    <location>
        <begin position="38"/>
        <end position="67"/>
    </location>
</feature>
<dbReference type="Proteomes" id="UP000366051">
    <property type="component" value="Chromosome"/>
</dbReference>
<dbReference type="OrthoDB" id="5421405at2"/>
<evidence type="ECO:0000313" key="5">
    <source>
        <dbReference type="EMBL" id="QGG47532.1"/>
    </source>
</evidence>
<proteinExistence type="predicted"/>
<dbReference type="RefSeq" id="WP_153724889.1">
    <property type="nucleotide sequence ID" value="NZ_CP045875.1"/>
</dbReference>
<reference evidence="6" key="1">
    <citation type="submission" date="2019-11" db="EMBL/GenBank/DDBJ databases">
        <title>Genome sequence of Heliorestis convoluta strain HH, an alkaliphilic and minimalistic phototrophic bacterium from a soda lake in Egypt.</title>
        <authorList>
            <person name="Dewey E.D."/>
            <person name="Stokes L.M."/>
            <person name="Burchell B.M."/>
            <person name="Shaffer K.N."/>
            <person name="Huntington A.M."/>
            <person name="Baker J.M."/>
            <person name="Nadendla S."/>
            <person name="Giglio M.G."/>
            <person name="Touchman J.W."/>
            <person name="Blankenship R.E."/>
            <person name="Madigan M.T."/>
            <person name="Sattley W.M."/>
        </authorList>
    </citation>
    <scope>NUCLEOTIDE SEQUENCE [LARGE SCALE GENOMIC DNA]</scope>
    <source>
        <strain evidence="6">HH</strain>
    </source>
</reference>
<evidence type="ECO:0000256" key="2">
    <source>
        <dbReference type="ARBA" id="ARBA00023004"/>
    </source>
</evidence>
<evidence type="ECO:0000256" key="3">
    <source>
        <dbReference type="ARBA" id="ARBA00023014"/>
    </source>
</evidence>
<dbReference type="GO" id="GO:0051536">
    <property type="term" value="F:iron-sulfur cluster binding"/>
    <property type="evidence" value="ECO:0007669"/>
    <property type="project" value="UniProtKB-KW"/>
</dbReference>
<keyword evidence="3" id="KW-0411">Iron-sulfur</keyword>
<dbReference type="SUPFAM" id="SSF54862">
    <property type="entry name" value="4Fe-4S ferredoxins"/>
    <property type="match status" value="1"/>
</dbReference>
<dbReference type="PROSITE" id="PS51379">
    <property type="entry name" value="4FE4S_FER_2"/>
    <property type="match status" value="2"/>
</dbReference>
<name>A0A5Q2N2M5_9FIRM</name>
<organism evidence="5 6">
    <name type="scientific">Heliorestis convoluta</name>
    <dbReference type="NCBI Taxonomy" id="356322"/>
    <lineage>
        <taxon>Bacteria</taxon>
        <taxon>Bacillati</taxon>
        <taxon>Bacillota</taxon>
        <taxon>Clostridia</taxon>
        <taxon>Eubacteriales</taxon>
        <taxon>Heliobacteriaceae</taxon>
        <taxon>Heliorestis</taxon>
    </lineage>
</organism>
<evidence type="ECO:0000313" key="6">
    <source>
        <dbReference type="Proteomes" id="UP000366051"/>
    </source>
</evidence>
<evidence type="ECO:0000259" key="4">
    <source>
        <dbReference type="PROSITE" id="PS51379"/>
    </source>
</evidence>
<protein>
    <submittedName>
        <fullName evidence="5">4Fe-4S dicluster domain-containing protein</fullName>
    </submittedName>
</protein>
<dbReference type="Pfam" id="PF00037">
    <property type="entry name" value="Fer4"/>
    <property type="match status" value="1"/>
</dbReference>
<evidence type="ECO:0000256" key="1">
    <source>
        <dbReference type="ARBA" id="ARBA00022723"/>
    </source>
</evidence>
<keyword evidence="2" id="KW-0408">Iron</keyword>
<dbReference type="KEGG" id="hcv:FTV88_1385"/>